<dbReference type="Proteomes" id="UP000287823">
    <property type="component" value="Unassembled WGS sequence"/>
</dbReference>
<feature type="transmembrane region" description="Helical" evidence="1">
    <location>
        <begin position="42"/>
        <end position="60"/>
    </location>
</feature>
<proteinExistence type="predicted"/>
<gene>
    <name evidence="2" type="ORF">CWE14_07825</name>
</gene>
<name>A0A432WHG9_9GAMM</name>
<evidence type="ECO:0000313" key="3">
    <source>
        <dbReference type="Proteomes" id="UP000287823"/>
    </source>
</evidence>
<organism evidence="2 3">
    <name type="scientific">Aliidiomarina soli</name>
    <dbReference type="NCBI Taxonomy" id="1928574"/>
    <lineage>
        <taxon>Bacteria</taxon>
        <taxon>Pseudomonadati</taxon>
        <taxon>Pseudomonadota</taxon>
        <taxon>Gammaproteobacteria</taxon>
        <taxon>Alteromonadales</taxon>
        <taxon>Idiomarinaceae</taxon>
        <taxon>Aliidiomarina</taxon>
    </lineage>
</organism>
<dbReference type="Pfam" id="PF20398">
    <property type="entry name" value="DUF6691"/>
    <property type="match status" value="1"/>
</dbReference>
<accession>A0A432WHG9</accession>
<keyword evidence="1" id="KW-0812">Transmembrane</keyword>
<feature type="transmembrane region" description="Helical" evidence="1">
    <location>
        <begin position="106"/>
        <end position="130"/>
    </location>
</feature>
<protein>
    <recommendedName>
        <fullName evidence="4">Transporter</fullName>
    </recommendedName>
</protein>
<evidence type="ECO:0000313" key="2">
    <source>
        <dbReference type="EMBL" id="RUO33129.1"/>
    </source>
</evidence>
<feature type="transmembrane region" description="Helical" evidence="1">
    <location>
        <begin position="80"/>
        <end position="100"/>
    </location>
</feature>
<keyword evidence="1" id="KW-0472">Membrane</keyword>
<evidence type="ECO:0000256" key="1">
    <source>
        <dbReference type="SAM" id="Phobius"/>
    </source>
</evidence>
<reference evidence="2 3" key="1">
    <citation type="journal article" date="2011" name="Front. Microbiol.">
        <title>Genomic signatures of strain selection and enhancement in Bacillus atrophaeus var. globigii, a historical biowarfare simulant.</title>
        <authorList>
            <person name="Gibbons H.S."/>
            <person name="Broomall S.M."/>
            <person name="McNew L.A."/>
            <person name="Daligault H."/>
            <person name="Chapman C."/>
            <person name="Bruce D."/>
            <person name="Karavis M."/>
            <person name="Krepps M."/>
            <person name="McGregor P.A."/>
            <person name="Hong C."/>
            <person name="Park K.H."/>
            <person name="Akmal A."/>
            <person name="Feldman A."/>
            <person name="Lin J.S."/>
            <person name="Chang W.E."/>
            <person name="Higgs B.W."/>
            <person name="Demirev P."/>
            <person name="Lindquist J."/>
            <person name="Liem A."/>
            <person name="Fochler E."/>
            <person name="Read T.D."/>
            <person name="Tapia R."/>
            <person name="Johnson S."/>
            <person name="Bishop-Lilly K.A."/>
            <person name="Detter C."/>
            <person name="Han C."/>
            <person name="Sozhamannan S."/>
            <person name="Rosenzweig C.N."/>
            <person name="Skowronski E.W."/>
        </authorList>
    </citation>
    <scope>NUCLEOTIDE SEQUENCE [LARGE SCALE GENOMIC DNA]</scope>
    <source>
        <strain evidence="2 3">Y4G10-17</strain>
    </source>
</reference>
<keyword evidence="3" id="KW-1185">Reference proteome</keyword>
<dbReference type="AlphaFoldDB" id="A0A432WHG9"/>
<evidence type="ECO:0008006" key="4">
    <source>
        <dbReference type="Google" id="ProtNLM"/>
    </source>
</evidence>
<dbReference type="InterPro" id="IPR046513">
    <property type="entry name" value="DUF6691"/>
</dbReference>
<sequence>MVILMAFLSGLLMTAGIAVSAMIDPNKVLGFLHLGPGWDPSLALVMAGALAVFLPGFLLIRKRKAPVCDTQFHLPKSNRIDKPLVIGALLFGLGWGLVGYCPGPAIAALTSGSVATLVFVVMMIIGWFAARKARL</sequence>
<dbReference type="EMBL" id="PIPO01000003">
    <property type="protein sequence ID" value="RUO33129.1"/>
    <property type="molecule type" value="Genomic_DNA"/>
</dbReference>
<comment type="caution">
    <text evidence="2">The sequence shown here is derived from an EMBL/GenBank/DDBJ whole genome shotgun (WGS) entry which is preliminary data.</text>
</comment>
<keyword evidence="1" id="KW-1133">Transmembrane helix</keyword>